<keyword evidence="6 12" id="KW-0489">Methyltransferase</keyword>
<comment type="similarity">
    <text evidence="2">Belongs to the methyltransferase superfamily. L-isoaspartyl/D-aspartyl protein methyltransferase family.</text>
</comment>
<protein>
    <recommendedName>
        <fullName evidence="4">Protein-L-isoaspartate O-methyltransferase</fullName>
        <ecNumber evidence="3">2.1.1.77</ecNumber>
    </recommendedName>
    <alternativeName>
        <fullName evidence="11">L-isoaspartyl protein carboxyl methyltransferase</fullName>
    </alternativeName>
    <alternativeName>
        <fullName evidence="9">Protein L-isoaspartyl methyltransferase</fullName>
    </alternativeName>
    <alternativeName>
        <fullName evidence="10">Protein-beta-aspartate methyltransferase</fullName>
    </alternativeName>
</protein>
<dbReference type="GO" id="GO:0005737">
    <property type="term" value="C:cytoplasm"/>
    <property type="evidence" value="ECO:0007669"/>
    <property type="project" value="UniProtKB-SubCell"/>
</dbReference>
<evidence type="ECO:0000256" key="9">
    <source>
        <dbReference type="ARBA" id="ARBA00030757"/>
    </source>
</evidence>
<evidence type="ECO:0000256" key="6">
    <source>
        <dbReference type="ARBA" id="ARBA00022603"/>
    </source>
</evidence>
<proteinExistence type="inferred from homology"/>
<dbReference type="CDD" id="cd02440">
    <property type="entry name" value="AdoMet_MTases"/>
    <property type="match status" value="1"/>
</dbReference>
<dbReference type="PANTHER" id="PTHR11579:SF0">
    <property type="entry name" value="PROTEIN-L-ISOASPARTATE(D-ASPARTATE) O-METHYLTRANSFERASE"/>
    <property type="match status" value="1"/>
</dbReference>
<dbReference type="AlphaFoldDB" id="A0A7W7Z4K2"/>
<dbReference type="SUPFAM" id="SSF53335">
    <property type="entry name" value="S-adenosyl-L-methionine-dependent methyltransferases"/>
    <property type="match status" value="1"/>
</dbReference>
<dbReference type="RefSeq" id="WP_184258180.1">
    <property type="nucleotide sequence ID" value="NZ_JACHIH010000015.1"/>
</dbReference>
<dbReference type="InterPro" id="IPR029063">
    <property type="entry name" value="SAM-dependent_MTases_sf"/>
</dbReference>
<gene>
    <name evidence="12" type="ORF">HNR60_002659</name>
</gene>
<dbReference type="EC" id="2.1.1.77" evidence="3"/>
<keyword evidence="7 12" id="KW-0808">Transferase</keyword>
<organism evidence="12 13">
    <name type="scientific">Rhodopseudomonas rhenobacensis</name>
    <dbReference type="NCBI Taxonomy" id="87461"/>
    <lineage>
        <taxon>Bacteria</taxon>
        <taxon>Pseudomonadati</taxon>
        <taxon>Pseudomonadota</taxon>
        <taxon>Alphaproteobacteria</taxon>
        <taxon>Hyphomicrobiales</taxon>
        <taxon>Nitrobacteraceae</taxon>
        <taxon>Rhodopseudomonas</taxon>
    </lineage>
</organism>
<evidence type="ECO:0000256" key="3">
    <source>
        <dbReference type="ARBA" id="ARBA00011890"/>
    </source>
</evidence>
<evidence type="ECO:0000256" key="4">
    <source>
        <dbReference type="ARBA" id="ARBA00013346"/>
    </source>
</evidence>
<dbReference type="Gene3D" id="3.40.50.150">
    <property type="entry name" value="Vaccinia Virus protein VP39"/>
    <property type="match status" value="1"/>
</dbReference>
<dbReference type="InterPro" id="IPR000682">
    <property type="entry name" value="PCMT"/>
</dbReference>
<evidence type="ECO:0000256" key="2">
    <source>
        <dbReference type="ARBA" id="ARBA00005369"/>
    </source>
</evidence>
<evidence type="ECO:0000256" key="7">
    <source>
        <dbReference type="ARBA" id="ARBA00022679"/>
    </source>
</evidence>
<dbReference type="GO" id="GO:0004719">
    <property type="term" value="F:protein-L-isoaspartate (D-aspartate) O-methyltransferase activity"/>
    <property type="evidence" value="ECO:0007669"/>
    <property type="project" value="UniProtKB-EC"/>
</dbReference>
<comment type="subcellular location">
    <subcellularLocation>
        <location evidence="1">Cytoplasm</location>
    </subcellularLocation>
</comment>
<reference evidence="12 13" key="1">
    <citation type="submission" date="2020-08" db="EMBL/GenBank/DDBJ databases">
        <title>Genomic Encyclopedia of Type Strains, Phase IV (KMG-IV): sequencing the most valuable type-strain genomes for metagenomic binning, comparative biology and taxonomic classification.</title>
        <authorList>
            <person name="Goeker M."/>
        </authorList>
    </citation>
    <scope>NUCLEOTIDE SEQUENCE [LARGE SCALE GENOMIC DNA]</scope>
    <source>
        <strain evidence="12 13">DSM 12706</strain>
    </source>
</reference>
<evidence type="ECO:0000313" key="13">
    <source>
        <dbReference type="Proteomes" id="UP000542353"/>
    </source>
</evidence>
<sequence>MSKATQRSGAVAAAARLDEIRGFFARLMAATAESDDPRFERAFASVKREAFLSPGPWQIQVTRDKYVATPSDDPAYLCQNVVVAHDPTRRINNGEPFLHARWIGAVAPQPGETVCQIGAGTGYYTAMLAALVAPGGTVTAFEIDDVLADTARRNLAPFKNAAVVSGDATRLPLPRSDVIYVNAGVVAPPAAWLQALNPQGRIILPWRPADDIALTLLIRRVAAGFTVQPIGQSWFIPCVGASDLAICRRPPSHSEAAAARSLWLVRERAPDADAVAIYDEVWFSATELAADFS</sequence>
<keyword evidence="5" id="KW-0963">Cytoplasm</keyword>
<evidence type="ECO:0000256" key="1">
    <source>
        <dbReference type="ARBA" id="ARBA00004496"/>
    </source>
</evidence>
<evidence type="ECO:0000313" key="12">
    <source>
        <dbReference type="EMBL" id="MBB5047902.1"/>
    </source>
</evidence>
<dbReference type="Proteomes" id="UP000542353">
    <property type="component" value="Unassembled WGS sequence"/>
</dbReference>
<evidence type="ECO:0000256" key="10">
    <source>
        <dbReference type="ARBA" id="ARBA00031323"/>
    </source>
</evidence>
<comment type="caution">
    <text evidence="12">The sequence shown here is derived from an EMBL/GenBank/DDBJ whole genome shotgun (WGS) entry which is preliminary data.</text>
</comment>
<keyword evidence="8" id="KW-0949">S-adenosyl-L-methionine</keyword>
<dbReference type="PANTHER" id="PTHR11579">
    <property type="entry name" value="PROTEIN-L-ISOASPARTATE O-METHYLTRANSFERASE"/>
    <property type="match status" value="1"/>
</dbReference>
<dbReference type="Pfam" id="PF01135">
    <property type="entry name" value="PCMT"/>
    <property type="match status" value="1"/>
</dbReference>
<evidence type="ECO:0000256" key="11">
    <source>
        <dbReference type="ARBA" id="ARBA00031350"/>
    </source>
</evidence>
<name>A0A7W7Z4K2_9BRAD</name>
<accession>A0A7W7Z4K2</accession>
<evidence type="ECO:0000256" key="8">
    <source>
        <dbReference type="ARBA" id="ARBA00022691"/>
    </source>
</evidence>
<dbReference type="EMBL" id="JACHIH010000015">
    <property type="protein sequence ID" value="MBB5047902.1"/>
    <property type="molecule type" value="Genomic_DNA"/>
</dbReference>
<evidence type="ECO:0000256" key="5">
    <source>
        <dbReference type="ARBA" id="ARBA00022490"/>
    </source>
</evidence>
<keyword evidence="13" id="KW-1185">Reference proteome</keyword>
<dbReference type="GO" id="GO:0032259">
    <property type="term" value="P:methylation"/>
    <property type="evidence" value="ECO:0007669"/>
    <property type="project" value="UniProtKB-KW"/>
</dbReference>